<evidence type="ECO:0000313" key="2">
    <source>
        <dbReference type="EMBL" id="MFD1949078.1"/>
    </source>
</evidence>
<protein>
    <recommendedName>
        <fullName evidence="4">NUDIX hydrolase</fullName>
    </recommendedName>
</protein>
<sequence>MAGGMRRRGDFGTLAERAARSRPAQPPPEPAPLPIRHCWVVGPEGVLPALLLGWEQRAAGWWGRTVHPVREQDGRWAVVEEWLPADRLRPAP</sequence>
<feature type="region of interest" description="Disordered" evidence="1">
    <location>
        <begin position="1"/>
        <end position="32"/>
    </location>
</feature>
<gene>
    <name evidence="2" type="ORF">ACFSDE_19900</name>
</gene>
<comment type="caution">
    <text evidence="2">The sequence shown here is derived from an EMBL/GenBank/DDBJ whole genome shotgun (WGS) entry which is preliminary data.</text>
</comment>
<name>A0ABW4TRI2_9ACTN</name>
<proteinExistence type="predicted"/>
<evidence type="ECO:0000313" key="3">
    <source>
        <dbReference type="Proteomes" id="UP001597351"/>
    </source>
</evidence>
<reference evidence="3" key="1">
    <citation type="journal article" date="2019" name="Int. J. Syst. Evol. Microbiol.">
        <title>The Global Catalogue of Microorganisms (GCM) 10K type strain sequencing project: providing services to taxonomists for standard genome sequencing and annotation.</title>
        <authorList>
            <consortium name="The Broad Institute Genomics Platform"/>
            <consortium name="The Broad Institute Genome Sequencing Center for Infectious Disease"/>
            <person name="Wu L."/>
            <person name="Ma J."/>
        </authorList>
    </citation>
    <scope>NUCLEOTIDE SEQUENCE [LARGE SCALE GENOMIC DNA]</scope>
    <source>
        <strain evidence="3">CGMCC 1.12477</strain>
    </source>
</reference>
<dbReference type="EMBL" id="JBHUGD010000004">
    <property type="protein sequence ID" value="MFD1949078.1"/>
    <property type="molecule type" value="Genomic_DNA"/>
</dbReference>
<accession>A0ABW4TRI2</accession>
<dbReference type="Proteomes" id="UP001597351">
    <property type="component" value="Unassembled WGS sequence"/>
</dbReference>
<dbReference type="RefSeq" id="WP_343921130.1">
    <property type="nucleotide sequence ID" value="NZ_BAAAJT010000003.1"/>
</dbReference>
<evidence type="ECO:0008006" key="4">
    <source>
        <dbReference type="Google" id="ProtNLM"/>
    </source>
</evidence>
<organism evidence="2 3">
    <name type="scientific">Nocardioides aestuarii</name>
    <dbReference type="NCBI Taxonomy" id="252231"/>
    <lineage>
        <taxon>Bacteria</taxon>
        <taxon>Bacillati</taxon>
        <taxon>Actinomycetota</taxon>
        <taxon>Actinomycetes</taxon>
        <taxon>Propionibacteriales</taxon>
        <taxon>Nocardioidaceae</taxon>
        <taxon>Nocardioides</taxon>
    </lineage>
</organism>
<evidence type="ECO:0000256" key="1">
    <source>
        <dbReference type="SAM" id="MobiDB-lite"/>
    </source>
</evidence>
<keyword evidence="3" id="KW-1185">Reference proteome</keyword>